<dbReference type="CDD" id="cd00130">
    <property type="entry name" value="PAS"/>
    <property type="match status" value="1"/>
</dbReference>
<feature type="domain" description="PAS" evidence="1">
    <location>
        <begin position="39"/>
        <end position="110"/>
    </location>
</feature>
<protein>
    <recommendedName>
        <fullName evidence="1">PAS domain-containing protein</fullName>
    </recommendedName>
</protein>
<dbReference type="Proteomes" id="UP000784294">
    <property type="component" value="Unassembled WGS sequence"/>
</dbReference>
<dbReference type="GO" id="GO:0005886">
    <property type="term" value="C:plasma membrane"/>
    <property type="evidence" value="ECO:0007669"/>
    <property type="project" value="TreeGrafter"/>
</dbReference>
<dbReference type="EMBL" id="CAAALY010045804">
    <property type="protein sequence ID" value="VEL20303.1"/>
    <property type="molecule type" value="Genomic_DNA"/>
</dbReference>
<dbReference type="Pfam" id="PF13426">
    <property type="entry name" value="PAS_9"/>
    <property type="match status" value="1"/>
</dbReference>
<dbReference type="PANTHER" id="PTHR10217">
    <property type="entry name" value="VOLTAGE AND LIGAND GATED POTASSIUM CHANNEL"/>
    <property type="match status" value="1"/>
</dbReference>
<dbReference type="GO" id="GO:0042391">
    <property type="term" value="P:regulation of membrane potential"/>
    <property type="evidence" value="ECO:0007669"/>
    <property type="project" value="TreeGrafter"/>
</dbReference>
<gene>
    <name evidence="2" type="ORF">PXEA_LOCUS13743</name>
</gene>
<accession>A0A3S4ZUQ1</accession>
<dbReference type="InterPro" id="IPR000014">
    <property type="entry name" value="PAS"/>
</dbReference>
<proteinExistence type="predicted"/>
<keyword evidence="3" id="KW-1185">Reference proteome</keyword>
<dbReference type="Gene3D" id="3.30.450.20">
    <property type="entry name" value="PAS domain"/>
    <property type="match status" value="1"/>
</dbReference>
<dbReference type="GO" id="GO:0005249">
    <property type="term" value="F:voltage-gated potassium channel activity"/>
    <property type="evidence" value="ECO:0007669"/>
    <property type="project" value="TreeGrafter"/>
</dbReference>
<comment type="caution">
    <text evidence="2">The sequence shown here is derived from an EMBL/GenBank/DDBJ whole genome shotgun (WGS) entry which is preliminary data.</text>
</comment>
<evidence type="ECO:0000259" key="1">
    <source>
        <dbReference type="Pfam" id="PF13426"/>
    </source>
</evidence>
<reference evidence="2" key="1">
    <citation type="submission" date="2018-11" db="EMBL/GenBank/DDBJ databases">
        <authorList>
            <consortium name="Pathogen Informatics"/>
        </authorList>
    </citation>
    <scope>NUCLEOTIDE SEQUENCE</scope>
</reference>
<dbReference type="OrthoDB" id="447251at2759"/>
<organism evidence="2 3">
    <name type="scientific">Protopolystoma xenopodis</name>
    <dbReference type="NCBI Taxonomy" id="117903"/>
    <lineage>
        <taxon>Eukaryota</taxon>
        <taxon>Metazoa</taxon>
        <taxon>Spiralia</taxon>
        <taxon>Lophotrochozoa</taxon>
        <taxon>Platyhelminthes</taxon>
        <taxon>Monogenea</taxon>
        <taxon>Polyopisthocotylea</taxon>
        <taxon>Polystomatidea</taxon>
        <taxon>Polystomatidae</taxon>
        <taxon>Protopolystoma</taxon>
    </lineage>
</organism>
<dbReference type="PANTHER" id="PTHR10217:SF435">
    <property type="entry name" value="POTASSIUM VOLTAGE-GATED CHANNEL PROTEIN EAG"/>
    <property type="match status" value="1"/>
</dbReference>
<evidence type="ECO:0000313" key="2">
    <source>
        <dbReference type="EMBL" id="VEL20303.1"/>
    </source>
</evidence>
<sequence length="116" mass="13091">MAFGMPVRRGHIAPQNTYIDTLIRKFDGQQARFIIANAVKPNKPIIYCSDGFCELFGFTRGQLLIKSALLYILHGELTSRASIKALHNALCNDVESELNIRLYRKDGAKLELLKIL</sequence>
<dbReference type="AlphaFoldDB" id="A0A3S4ZUQ1"/>
<dbReference type="InterPro" id="IPR050818">
    <property type="entry name" value="KCNH_animal-type"/>
</dbReference>
<dbReference type="InterPro" id="IPR035965">
    <property type="entry name" value="PAS-like_dom_sf"/>
</dbReference>
<name>A0A3S4ZUQ1_9PLAT</name>
<dbReference type="SUPFAM" id="SSF55785">
    <property type="entry name" value="PYP-like sensor domain (PAS domain)"/>
    <property type="match status" value="1"/>
</dbReference>
<evidence type="ECO:0000313" key="3">
    <source>
        <dbReference type="Proteomes" id="UP000784294"/>
    </source>
</evidence>